<sequence>MDKSCRFGEIIQLTMNPIHQKNIFMADSAALGAFNFELGIGQL</sequence>
<dbReference type="EMBL" id="FNCP01000011">
    <property type="protein sequence ID" value="SDH20939.1"/>
    <property type="molecule type" value="Genomic_DNA"/>
</dbReference>
<evidence type="ECO:0000313" key="2">
    <source>
        <dbReference type="Proteomes" id="UP000198656"/>
    </source>
</evidence>
<proteinExistence type="predicted"/>
<dbReference type="AlphaFoldDB" id="A0A1G8AJ79"/>
<gene>
    <name evidence="1" type="ORF">SAMN05443529_11121</name>
</gene>
<dbReference type="RefSeq" id="WP_282433735.1">
    <property type="nucleotide sequence ID" value="NZ_FNCP01000011.1"/>
</dbReference>
<reference evidence="2" key="1">
    <citation type="submission" date="2016-10" db="EMBL/GenBank/DDBJ databases">
        <authorList>
            <person name="Varghese N."/>
            <person name="Submissions S."/>
        </authorList>
    </citation>
    <scope>NUCLEOTIDE SEQUENCE [LARGE SCALE GENOMIC DNA]</scope>
    <source>
        <strain evidence="2">DSM 8344</strain>
    </source>
</reference>
<keyword evidence="2" id="KW-1185">Reference proteome</keyword>
<name>A0A1G8AJ79_9FIRM</name>
<organism evidence="1 2">
    <name type="scientific">Desulfosporosinus hippei DSM 8344</name>
    <dbReference type="NCBI Taxonomy" id="1121419"/>
    <lineage>
        <taxon>Bacteria</taxon>
        <taxon>Bacillati</taxon>
        <taxon>Bacillota</taxon>
        <taxon>Clostridia</taxon>
        <taxon>Eubacteriales</taxon>
        <taxon>Desulfitobacteriaceae</taxon>
        <taxon>Desulfosporosinus</taxon>
    </lineage>
</organism>
<evidence type="ECO:0000313" key="1">
    <source>
        <dbReference type="EMBL" id="SDH20939.1"/>
    </source>
</evidence>
<protein>
    <submittedName>
        <fullName evidence="1">Uncharacterized protein</fullName>
    </submittedName>
</protein>
<dbReference type="STRING" id="1121419.SAMN05443529_11121"/>
<dbReference type="Proteomes" id="UP000198656">
    <property type="component" value="Unassembled WGS sequence"/>
</dbReference>
<accession>A0A1G8AJ79</accession>